<keyword evidence="2" id="KW-1185">Reference proteome</keyword>
<evidence type="ECO:0000313" key="2">
    <source>
        <dbReference type="Proteomes" id="UP000244005"/>
    </source>
</evidence>
<organism evidence="1 2">
    <name type="scientific">Marchantia polymorpha</name>
    <name type="common">Common liverwort</name>
    <name type="synonym">Marchantia aquatica</name>
    <dbReference type="NCBI Taxonomy" id="3197"/>
    <lineage>
        <taxon>Eukaryota</taxon>
        <taxon>Viridiplantae</taxon>
        <taxon>Streptophyta</taxon>
        <taxon>Embryophyta</taxon>
        <taxon>Marchantiophyta</taxon>
        <taxon>Marchantiopsida</taxon>
        <taxon>Marchantiidae</taxon>
        <taxon>Marchantiales</taxon>
        <taxon>Marchantiaceae</taxon>
        <taxon>Marchantia</taxon>
    </lineage>
</organism>
<protein>
    <submittedName>
        <fullName evidence="1">Uncharacterized protein</fullName>
    </submittedName>
</protein>
<proteinExistence type="predicted"/>
<gene>
    <name evidence="1" type="ORF">MARPO_0226s0008</name>
</gene>
<dbReference type="EMBL" id="KZ772955">
    <property type="protein sequence ID" value="PTQ27079.1"/>
    <property type="molecule type" value="Genomic_DNA"/>
</dbReference>
<evidence type="ECO:0000313" key="1">
    <source>
        <dbReference type="EMBL" id="PTQ27079.1"/>
    </source>
</evidence>
<name>A0A2R6VZQ1_MARPO</name>
<reference evidence="2" key="1">
    <citation type="journal article" date="2017" name="Cell">
        <title>Insights into land plant evolution garnered from the Marchantia polymorpha genome.</title>
        <authorList>
            <person name="Bowman J.L."/>
            <person name="Kohchi T."/>
            <person name="Yamato K.T."/>
            <person name="Jenkins J."/>
            <person name="Shu S."/>
            <person name="Ishizaki K."/>
            <person name="Yamaoka S."/>
            <person name="Nishihama R."/>
            <person name="Nakamura Y."/>
            <person name="Berger F."/>
            <person name="Adam C."/>
            <person name="Aki S.S."/>
            <person name="Althoff F."/>
            <person name="Araki T."/>
            <person name="Arteaga-Vazquez M.A."/>
            <person name="Balasubrmanian S."/>
            <person name="Barry K."/>
            <person name="Bauer D."/>
            <person name="Boehm C.R."/>
            <person name="Briginshaw L."/>
            <person name="Caballero-Perez J."/>
            <person name="Catarino B."/>
            <person name="Chen F."/>
            <person name="Chiyoda S."/>
            <person name="Chovatia M."/>
            <person name="Davies K.M."/>
            <person name="Delmans M."/>
            <person name="Demura T."/>
            <person name="Dierschke T."/>
            <person name="Dolan L."/>
            <person name="Dorantes-Acosta A.E."/>
            <person name="Eklund D.M."/>
            <person name="Florent S.N."/>
            <person name="Flores-Sandoval E."/>
            <person name="Fujiyama A."/>
            <person name="Fukuzawa H."/>
            <person name="Galik B."/>
            <person name="Grimanelli D."/>
            <person name="Grimwood J."/>
            <person name="Grossniklaus U."/>
            <person name="Hamada T."/>
            <person name="Haseloff J."/>
            <person name="Hetherington A.J."/>
            <person name="Higo A."/>
            <person name="Hirakawa Y."/>
            <person name="Hundley H.N."/>
            <person name="Ikeda Y."/>
            <person name="Inoue K."/>
            <person name="Inoue S.I."/>
            <person name="Ishida S."/>
            <person name="Jia Q."/>
            <person name="Kakita M."/>
            <person name="Kanazawa T."/>
            <person name="Kawai Y."/>
            <person name="Kawashima T."/>
            <person name="Kennedy M."/>
            <person name="Kinose K."/>
            <person name="Kinoshita T."/>
            <person name="Kohara Y."/>
            <person name="Koide E."/>
            <person name="Komatsu K."/>
            <person name="Kopischke S."/>
            <person name="Kubo M."/>
            <person name="Kyozuka J."/>
            <person name="Lagercrantz U."/>
            <person name="Lin S.S."/>
            <person name="Lindquist E."/>
            <person name="Lipzen A.M."/>
            <person name="Lu C.W."/>
            <person name="De Luna E."/>
            <person name="Martienssen R.A."/>
            <person name="Minamino N."/>
            <person name="Mizutani M."/>
            <person name="Mizutani M."/>
            <person name="Mochizuki N."/>
            <person name="Monte I."/>
            <person name="Mosher R."/>
            <person name="Nagasaki H."/>
            <person name="Nakagami H."/>
            <person name="Naramoto S."/>
            <person name="Nishitani K."/>
            <person name="Ohtani M."/>
            <person name="Okamoto T."/>
            <person name="Okumura M."/>
            <person name="Phillips J."/>
            <person name="Pollak B."/>
            <person name="Reinders A."/>
            <person name="Rovekamp M."/>
            <person name="Sano R."/>
            <person name="Sawa S."/>
            <person name="Schmid M.W."/>
            <person name="Shirakawa M."/>
            <person name="Solano R."/>
            <person name="Spunde A."/>
            <person name="Suetsugu N."/>
            <person name="Sugano S."/>
            <person name="Sugiyama A."/>
            <person name="Sun R."/>
            <person name="Suzuki Y."/>
            <person name="Takenaka M."/>
            <person name="Takezawa D."/>
            <person name="Tomogane H."/>
            <person name="Tsuzuki M."/>
            <person name="Ueda T."/>
            <person name="Umeda M."/>
            <person name="Ward J.M."/>
            <person name="Watanabe Y."/>
            <person name="Yazaki K."/>
            <person name="Yokoyama R."/>
            <person name="Yoshitake Y."/>
            <person name="Yotsui I."/>
            <person name="Zachgo S."/>
            <person name="Schmutz J."/>
        </authorList>
    </citation>
    <scope>NUCLEOTIDE SEQUENCE [LARGE SCALE GENOMIC DNA]</scope>
    <source>
        <strain evidence="2">Tak-1</strain>
    </source>
</reference>
<dbReference type="AlphaFoldDB" id="A0A2R6VZQ1"/>
<dbReference type="Proteomes" id="UP000244005">
    <property type="component" value="Unassembled WGS sequence"/>
</dbReference>
<dbReference type="Gramene" id="Mp6g06470.1">
    <property type="protein sequence ID" value="Mp6g06470.1.cds1"/>
    <property type="gene ID" value="Mp6g06470"/>
</dbReference>
<sequence length="67" mass="7170">MARAVCLRWGRTVAPGLIRAARPASTLRRKRVVVIVTSGGASKGARDSKEIIALGTSFHGRSLTPRE</sequence>
<accession>A0A2R6VZQ1</accession>